<dbReference type="GO" id="GO:0005524">
    <property type="term" value="F:ATP binding"/>
    <property type="evidence" value="ECO:0007669"/>
    <property type="project" value="UniProtKB-KW"/>
</dbReference>
<name>A0A7J5B4K9_9MICO</name>
<evidence type="ECO:0000256" key="2">
    <source>
        <dbReference type="ARBA" id="ARBA00022448"/>
    </source>
</evidence>
<evidence type="ECO:0000313" key="8">
    <source>
        <dbReference type="Proteomes" id="UP000490386"/>
    </source>
</evidence>
<gene>
    <name evidence="7" type="ORF">F8O03_01350</name>
</gene>
<comment type="caution">
    <text evidence="7">The sequence shown here is derived from an EMBL/GenBank/DDBJ whole genome shotgun (WGS) entry which is preliminary data.</text>
</comment>
<evidence type="ECO:0000256" key="3">
    <source>
        <dbReference type="ARBA" id="ARBA00022741"/>
    </source>
</evidence>
<dbReference type="GO" id="GO:0042626">
    <property type="term" value="F:ATPase-coupled transmembrane transporter activity"/>
    <property type="evidence" value="ECO:0007669"/>
    <property type="project" value="TreeGrafter"/>
</dbReference>
<proteinExistence type="inferred from homology"/>
<keyword evidence="2" id="KW-0813">Transport</keyword>
<dbReference type="OrthoDB" id="501320at2"/>
<evidence type="ECO:0000313" key="7">
    <source>
        <dbReference type="EMBL" id="KAB1639027.1"/>
    </source>
</evidence>
<sequence length="637" mass="67551">MTSPLLRVERLSVTHFDAAAPRPDDVSFSISRGEAVLLLGPSGCGKSTLARALNGLIPQSLGADVTGNVLLSDGGRGPEADTTWRDVADLGVAAASQHVAMVFQDADAQIVTGQVFDEVAFGPENLGLPVPEIETRAEAALAQLGLWQRRDDSPDVLSGGGRQRLAIASALAMDSPLLVLDEPTANLDQTAKHAIYLALGELVRAGTHGLLLIEHDLDEALTIATRVIVLDSAGRLVLDGPPREIFGQHAGRLRELGVWFPVAHEAAAVFTHAGWDLGAAPLPLLGRDLTQRLEHARPPERTHRPDHARRPEHAPPPTSPDPRIGLRPTSVTDRAESAALTPATPRLSPKSAASPEKSGTQPASHRLDMRGLTVTRGRTRVLGPVSLSIEPGTITAVVGHNGAGKSTLLQALAGVRRAPRGTVLLDGQDTSRMRAGALRARVGYVFQNPEHQFLTPTVRDELAFELGRGTADARSRVDEMLERFGLAEHADRHPFLLSGGQKRRLTVAAALLDGADVLVLDEPTFGQDKSRADELVAMLRELHRDGATLVLATHDLQLVTELATHLLVLEGGVVAAHGDVSEVVSSGALEAAGLGLPPLARALADVASHPWLRRITSVSQLEAELARRSSPTLHGAS</sequence>
<dbReference type="InterPro" id="IPR003593">
    <property type="entry name" value="AAA+_ATPase"/>
</dbReference>
<dbReference type="GO" id="GO:0043190">
    <property type="term" value="C:ATP-binding cassette (ABC) transporter complex"/>
    <property type="evidence" value="ECO:0007669"/>
    <property type="project" value="TreeGrafter"/>
</dbReference>
<keyword evidence="8" id="KW-1185">Reference proteome</keyword>
<feature type="domain" description="ABC transporter" evidence="6">
    <location>
        <begin position="367"/>
        <end position="596"/>
    </location>
</feature>
<evidence type="ECO:0000259" key="6">
    <source>
        <dbReference type="PROSITE" id="PS50893"/>
    </source>
</evidence>
<comment type="similarity">
    <text evidence="1">Belongs to the ABC transporter superfamily.</text>
</comment>
<organism evidence="7 8">
    <name type="scientific">Pseudoclavibacter terrae</name>
    <dbReference type="NCBI Taxonomy" id="1530195"/>
    <lineage>
        <taxon>Bacteria</taxon>
        <taxon>Bacillati</taxon>
        <taxon>Actinomycetota</taxon>
        <taxon>Actinomycetes</taxon>
        <taxon>Micrococcales</taxon>
        <taxon>Microbacteriaceae</taxon>
        <taxon>Pseudoclavibacter</taxon>
    </lineage>
</organism>
<dbReference type="PROSITE" id="PS50893">
    <property type="entry name" value="ABC_TRANSPORTER_2"/>
    <property type="match status" value="2"/>
</dbReference>
<dbReference type="PANTHER" id="PTHR43553:SF24">
    <property type="entry name" value="ENERGY-COUPLING FACTOR TRANSPORTER ATP-BINDING PROTEIN ECFA1"/>
    <property type="match status" value="1"/>
</dbReference>
<feature type="domain" description="ABC transporter" evidence="6">
    <location>
        <begin position="6"/>
        <end position="258"/>
    </location>
</feature>
<keyword evidence="4 7" id="KW-0067">ATP-binding</keyword>
<dbReference type="SMART" id="SM00382">
    <property type="entry name" value="AAA"/>
    <property type="match status" value="2"/>
</dbReference>
<dbReference type="Gene3D" id="3.40.50.300">
    <property type="entry name" value="P-loop containing nucleotide triphosphate hydrolases"/>
    <property type="match status" value="2"/>
</dbReference>
<feature type="compositionally biased region" description="Basic and acidic residues" evidence="5">
    <location>
        <begin position="295"/>
        <end position="313"/>
    </location>
</feature>
<dbReference type="Proteomes" id="UP000490386">
    <property type="component" value="Unassembled WGS sequence"/>
</dbReference>
<dbReference type="InterPro" id="IPR003439">
    <property type="entry name" value="ABC_transporter-like_ATP-bd"/>
</dbReference>
<dbReference type="PROSITE" id="PS00211">
    <property type="entry name" value="ABC_TRANSPORTER_1"/>
    <property type="match status" value="1"/>
</dbReference>
<reference evidence="7 8" key="1">
    <citation type="submission" date="2019-09" db="EMBL/GenBank/DDBJ databases">
        <title>Phylogeny of genus Pseudoclavibacter and closely related genus.</title>
        <authorList>
            <person name="Li Y."/>
        </authorList>
    </citation>
    <scope>NUCLEOTIDE SEQUENCE [LARGE SCALE GENOMIC DNA]</scope>
    <source>
        <strain evidence="7 8">THG-MD12</strain>
    </source>
</reference>
<dbReference type="PANTHER" id="PTHR43553">
    <property type="entry name" value="HEAVY METAL TRANSPORTER"/>
    <property type="match status" value="1"/>
</dbReference>
<keyword evidence="3" id="KW-0547">Nucleotide-binding</keyword>
<dbReference type="Pfam" id="PF00005">
    <property type="entry name" value="ABC_tran"/>
    <property type="match status" value="2"/>
</dbReference>
<evidence type="ECO:0000256" key="5">
    <source>
        <dbReference type="SAM" id="MobiDB-lite"/>
    </source>
</evidence>
<dbReference type="InterPro" id="IPR027417">
    <property type="entry name" value="P-loop_NTPase"/>
</dbReference>
<dbReference type="GO" id="GO:0016887">
    <property type="term" value="F:ATP hydrolysis activity"/>
    <property type="evidence" value="ECO:0007669"/>
    <property type="project" value="InterPro"/>
</dbReference>
<dbReference type="EMBL" id="WBJX01000001">
    <property type="protein sequence ID" value="KAB1639027.1"/>
    <property type="molecule type" value="Genomic_DNA"/>
</dbReference>
<feature type="region of interest" description="Disordered" evidence="5">
    <location>
        <begin position="295"/>
        <end position="373"/>
    </location>
</feature>
<dbReference type="InterPro" id="IPR050095">
    <property type="entry name" value="ECF_ABC_transporter_ATP-bd"/>
</dbReference>
<dbReference type="SUPFAM" id="SSF52540">
    <property type="entry name" value="P-loop containing nucleoside triphosphate hydrolases"/>
    <property type="match status" value="2"/>
</dbReference>
<dbReference type="AlphaFoldDB" id="A0A7J5B4K9"/>
<dbReference type="InterPro" id="IPR017871">
    <property type="entry name" value="ABC_transporter-like_CS"/>
</dbReference>
<accession>A0A7J5B4K9</accession>
<evidence type="ECO:0000256" key="1">
    <source>
        <dbReference type="ARBA" id="ARBA00005417"/>
    </source>
</evidence>
<dbReference type="RefSeq" id="WP_151422058.1">
    <property type="nucleotide sequence ID" value="NZ_WBJX01000001.1"/>
</dbReference>
<evidence type="ECO:0000256" key="4">
    <source>
        <dbReference type="ARBA" id="ARBA00022840"/>
    </source>
</evidence>
<protein>
    <submittedName>
        <fullName evidence="7">ABC transporter ATP-binding protein</fullName>
    </submittedName>
</protein>
<dbReference type="InterPro" id="IPR015856">
    <property type="entry name" value="ABC_transpr_CbiO/EcfA_su"/>
</dbReference>
<dbReference type="CDD" id="cd03225">
    <property type="entry name" value="ABC_cobalt_CbiO_domain1"/>
    <property type="match status" value="2"/>
</dbReference>